<name>A0ABU1V8X3_9BURK</name>
<gene>
    <name evidence="1" type="ORF">J2X09_001505</name>
</gene>
<dbReference type="Proteomes" id="UP001265550">
    <property type="component" value="Unassembled WGS sequence"/>
</dbReference>
<keyword evidence="2" id="KW-1185">Reference proteome</keyword>
<evidence type="ECO:0000313" key="2">
    <source>
        <dbReference type="Proteomes" id="UP001265550"/>
    </source>
</evidence>
<organism evidence="1 2">
    <name type="scientific">Hydrogenophaga laconesensis</name>
    <dbReference type="NCBI Taxonomy" id="1805971"/>
    <lineage>
        <taxon>Bacteria</taxon>
        <taxon>Pseudomonadati</taxon>
        <taxon>Pseudomonadota</taxon>
        <taxon>Betaproteobacteria</taxon>
        <taxon>Burkholderiales</taxon>
        <taxon>Comamonadaceae</taxon>
        <taxon>Hydrogenophaga</taxon>
    </lineage>
</organism>
<sequence>MLPNVGADIALPNSPLVTACDDSNHCQYGFIQKTGVAGISRGGPIDGNRDFRNISLHKLDADHHIVQFLQPARSGGTHQQYVLVRARESEGKIFVYSPDLTKFNPKYLEEFALEGGLVDATLDVHRRLGMRTWKVTTREGLVRLFKNLSAMSHAELAKLGNAVQLASMTKAQLTSYVYSRAKNSSEVEIEQKTTSSAITVTRPPASSACPAVLPSGVMCKEIAKPSQDIHPQLEQEVIFFSKYGCGHCRNIEGYVGTWQIASPEVNFYNSTVIDWKEPTVEMYDVERVPSFVVNRRFMVSLDTSDKKTVEYALGLISSLARGR</sequence>
<proteinExistence type="predicted"/>
<reference evidence="1 2" key="1">
    <citation type="submission" date="2023-07" db="EMBL/GenBank/DDBJ databases">
        <title>Sorghum-associated microbial communities from plants grown in Nebraska, USA.</title>
        <authorList>
            <person name="Schachtman D."/>
        </authorList>
    </citation>
    <scope>NUCLEOTIDE SEQUENCE [LARGE SCALE GENOMIC DNA]</scope>
    <source>
        <strain evidence="1 2">BE240</strain>
    </source>
</reference>
<dbReference type="RefSeq" id="WP_204732358.1">
    <property type="nucleotide sequence ID" value="NZ_JAVDWE010000003.1"/>
</dbReference>
<comment type="caution">
    <text evidence="1">The sequence shown here is derived from an EMBL/GenBank/DDBJ whole genome shotgun (WGS) entry which is preliminary data.</text>
</comment>
<accession>A0ABU1V8X3</accession>
<dbReference type="InterPro" id="IPR036249">
    <property type="entry name" value="Thioredoxin-like_sf"/>
</dbReference>
<dbReference type="SUPFAM" id="SSF52833">
    <property type="entry name" value="Thioredoxin-like"/>
    <property type="match status" value="1"/>
</dbReference>
<dbReference type="EMBL" id="JAVDWE010000003">
    <property type="protein sequence ID" value="MDR7093773.1"/>
    <property type="molecule type" value="Genomic_DNA"/>
</dbReference>
<protein>
    <submittedName>
        <fullName evidence="1">Uncharacterized protein</fullName>
    </submittedName>
</protein>
<evidence type="ECO:0000313" key="1">
    <source>
        <dbReference type="EMBL" id="MDR7093773.1"/>
    </source>
</evidence>